<dbReference type="SUPFAM" id="SSF52540">
    <property type="entry name" value="P-loop containing nucleoside triphosphate hydrolases"/>
    <property type="match status" value="1"/>
</dbReference>
<feature type="compositionally biased region" description="Basic and acidic residues" evidence="1">
    <location>
        <begin position="201"/>
        <end position="218"/>
    </location>
</feature>
<comment type="caution">
    <text evidence="2">The sequence shown here is derived from an EMBL/GenBank/DDBJ whole genome shotgun (WGS) entry which is preliminary data.</text>
</comment>
<proteinExistence type="predicted"/>
<dbReference type="PANTHER" id="PTHR36978:SF4">
    <property type="entry name" value="P-LOOP CONTAINING NUCLEOSIDE TRIPHOSPHATE HYDROLASE PROTEIN"/>
    <property type="match status" value="1"/>
</dbReference>
<dbReference type="InterPro" id="IPR027417">
    <property type="entry name" value="P-loop_NTPase"/>
</dbReference>
<name>A0ABP7XWF9_9ACTN</name>
<dbReference type="Proteomes" id="UP001501495">
    <property type="component" value="Unassembled WGS sequence"/>
</dbReference>
<dbReference type="Pfam" id="PF17784">
    <property type="entry name" value="Sulfotransfer_4"/>
    <property type="match status" value="1"/>
</dbReference>
<evidence type="ECO:0000313" key="3">
    <source>
        <dbReference type="Proteomes" id="UP001501495"/>
    </source>
</evidence>
<feature type="region of interest" description="Disordered" evidence="1">
    <location>
        <begin position="189"/>
        <end position="218"/>
    </location>
</feature>
<organism evidence="2 3">
    <name type="scientific">Nocardioides fonticola</name>
    <dbReference type="NCBI Taxonomy" id="450363"/>
    <lineage>
        <taxon>Bacteria</taxon>
        <taxon>Bacillati</taxon>
        <taxon>Actinomycetota</taxon>
        <taxon>Actinomycetes</taxon>
        <taxon>Propionibacteriales</taxon>
        <taxon>Nocardioidaceae</taxon>
        <taxon>Nocardioides</taxon>
    </lineage>
</organism>
<sequence>MIGAGLPRTGTTSLREGLPLLLGGPVHHMSEVFAHPELAGGWARALDGEPPPWETLLGGYVGAVDVPAAMCWRELAAAYPDALIVLSHREDAATWHRSMAATVLPRTREMLARPDDPVTPVFERMFHGLVPDLDDLDDPARAAAAYRRWNDTVMAEAPSDRLLVWQPTDGWEPLCRALDLPVPDVPFPHLNSTADHRARHRDREVRDAARRAEADPPP</sequence>
<evidence type="ECO:0000313" key="2">
    <source>
        <dbReference type="EMBL" id="GAA4127031.1"/>
    </source>
</evidence>
<gene>
    <name evidence="2" type="ORF">GCM10022215_37220</name>
</gene>
<protein>
    <submittedName>
        <fullName evidence="2">Sulfotransferase family protein</fullName>
    </submittedName>
</protein>
<dbReference type="InterPro" id="IPR040632">
    <property type="entry name" value="Sulfotransfer_4"/>
</dbReference>
<evidence type="ECO:0000256" key="1">
    <source>
        <dbReference type="SAM" id="MobiDB-lite"/>
    </source>
</evidence>
<accession>A0ABP7XWF9</accession>
<dbReference type="PANTHER" id="PTHR36978">
    <property type="entry name" value="P-LOOP CONTAINING NUCLEOTIDE TRIPHOSPHATE HYDROLASE"/>
    <property type="match status" value="1"/>
</dbReference>
<dbReference type="Gene3D" id="3.40.50.300">
    <property type="entry name" value="P-loop containing nucleotide triphosphate hydrolases"/>
    <property type="match status" value="1"/>
</dbReference>
<keyword evidence="3" id="KW-1185">Reference proteome</keyword>
<reference evidence="3" key="1">
    <citation type="journal article" date="2019" name="Int. J. Syst. Evol. Microbiol.">
        <title>The Global Catalogue of Microorganisms (GCM) 10K type strain sequencing project: providing services to taxonomists for standard genome sequencing and annotation.</title>
        <authorList>
            <consortium name="The Broad Institute Genomics Platform"/>
            <consortium name="The Broad Institute Genome Sequencing Center for Infectious Disease"/>
            <person name="Wu L."/>
            <person name="Ma J."/>
        </authorList>
    </citation>
    <scope>NUCLEOTIDE SEQUENCE [LARGE SCALE GENOMIC DNA]</scope>
    <source>
        <strain evidence="3">JCM 16703</strain>
    </source>
</reference>
<dbReference type="EMBL" id="BAAAZH010000028">
    <property type="protein sequence ID" value="GAA4127031.1"/>
    <property type="molecule type" value="Genomic_DNA"/>
</dbReference>